<sequence length="130" mass="14236">MHDFSQWLQSADTMDEKVCVFLVFGALFCAIAAFINESVTPLLLAVGCLCLSEGLSSPNLESEIKQIWGLQEVSSECDLPDHDLPTKNMKCYVTNGKGHKELVEIRVSKDGTKLGLYDTDGKALKPVGKD</sequence>
<proteinExistence type="predicted"/>
<evidence type="ECO:0000313" key="2">
    <source>
        <dbReference type="EMBL" id="QHB62616.1"/>
    </source>
</evidence>
<protein>
    <submittedName>
        <fullName evidence="2">Uncharacterized protein</fullName>
    </submittedName>
</protein>
<dbReference type="Proteomes" id="UP000464884">
    <property type="component" value="Chromosome"/>
</dbReference>
<dbReference type="EMBL" id="CP047129">
    <property type="protein sequence ID" value="QHB62616.1"/>
    <property type="molecule type" value="Genomic_DNA"/>
</dbReference>
<evidence type="ECO:0000313" key="3">
    <source>
        <dbReference type="Proteomes" id="UP000464884"/>
    </source>
</evidence>
<feature type="transmembrane region" description="Helical" evidence="1">
    <location>
        <begin position="18"/>
        <end position="35"/>
    </location>
</feature>
<organism evidence="2 3">
    <name type="scientific">Bifidobacterium adolescentis</name>
    <dbReference type="NCBI Taxonomy" id="1680"/>
    <lineage>
        <taxon>Bacteria</taxon>
        <taxon>Bacillati</taxon>
        <taxon>Actinomycetota</taxon>
        <taxon>Actinomycetes</taxon>
        <taxon>Bifidobacteriales</taxon>
        <taxon>Bifidobacteriaceae</taxon>
        <taxon>Bifidobacterium</taxon>
    </lineage>
</organism>
<keyword evidence="1" id="KW-0812">Transmembrane</keyword>
<keyword evidence="1" id="KW-0472">Membrane</keyword>
<dbReference type="RefSeq" id="WP_159140535.1">
    <property type="nucleotide sequence ID" value="NZ_CP047129.1"/>
</dbReference>
<evidence type="ECO:0000256" key="1">
    <source>
        <dbReference type="SAM" id="Phobius"/>
    </source>
</evidence>
<reference evidence="2 3" key="1">
    <citation type="submission" date="2019-12" db="EMBL/GenBank/DDBJ databases">
        <title>Draft Genome Sequence of Bifidobacterium adolescentis ZJ2.</title>
        <authorList>
            <person name="Jin Z."/>
        </authorList>
    </citation>
    <scope>NUCLEOTIDE SEQUENCE [LARGE SCALE GENOMIC DNA]</scope>
    <source>
        <strain evidence="2 3">ZJ2</strain>
    </source>
</reference>
<dbReference type="AlphaFoldDB" id="A0A6I6QY58"/>
<gene>
    <name evidence="2" type="ORF">F3K97_04625</name>
</gene>
<name>A0A6I6QY58_BIFAD</name>
<accession>A0A6I6QY58</accession>
<keyword evidence="1" id="KW-1133">Transmembrane helix</keyword>